<dbReference type="EMBL" id="BMAW01032785">
    <property type="protein sequence ID" value="GFU27204.1"/>
    <property type="molecule type" value="Genomic_DNA"/>
</dbReference>
<comment type="caution">
    <text evidence="1">The sequence shown here is derived from an EMBL/GenBank/DDBJ whole genome shotgun (WGS) entry which is preliminary data.</text>
</comment>
<keyword evidence="2" id="KW-1185">Reference proteome</keyword>
<gene>
    <name evidence="1" type="ORF">NPIL_9911</name>
</gene>
<feature type="non-terminal residue" evidence="1">
    <location>
        <position position="32"/>
    </location>
</feature>
<evidence type="ECO:0000313" key="2">
    <source>
        <dbReference type="Proteomes" id="UP000887013"/>
    </source>
</evidence>
<dbReference type="AlphaFoldDB" id="A0A8X6UFH6"/>
<accession>A0A8X6UFH6</accession>
<name>A0A8X6UFH6_NEPPI</name>
<dbReference type="Proteomes" id="UP000887013">
    <property type="component" value="Unassembled WGS sequence"/>
</dbReference>
<protein>
    <submittedName>
        <fullName evidence="1">Uncharacterized protein</fullName>
    </submittedName>
</protein>
<organism evidence="1 2">
    <name type="scientific">Nephila pilipes</name>
    <name type="common">Giant wood spider</name>
    <name type="synonym">Nephila maculata</name>
    <dbReference type="NCBI Taxonomy" id="299642"/>
    <lineage>
        <taxon>Eukaryota</taxon>
        <taxon>Metazoa</taxon>
        <taxon>Ecdysozoa</taxon>
        <taxon>Arthropoda</taxon>
        <taxon>Chelicerata</taxon>
        <taxon>Arachnida</taxon>
        <taxon>Araneae</taxon>
        <taxon>Araneomorphae</taxon>
        <taxon>Entelegynae</taxon>
        <taxon>Araneoidea</taxon>
        <taxon>Nephilidae</taxon>
        <taxon>Nephila</taxon>
    </lineage>
</organism>
<reference evidence="1" key="1">
    <citation type="submission" date="2020-08" db="EMBL/GenBank/DDBJ databases">
        <title>Multicomponent nature underlies the extraordinary mechanical properties of spider dragline silk.</title>
        <authorList>
            <person name="Kono N."/>
            <person name="Nakamura H."/>
            <person name="Mori M."/>
            <person name="Yoshida Y."/>
            <person name="Ohtoshi R."/>
            <person name="Malay A.D."/>
            <person name="Moran D.A.P."/>
            <person name="Tomita M."/>
            <person name="Numata K."/>
            <person name="Arakawa K."/>
        </authorList>
    </citation>
    <scope>NUCLEOTIDE SEQUENCE</scope>
</reference>
<evidence type="ECO:0000313" key="1">
    <source>
        <dbReference type="EMBL" id="GFU27204.1"/>
    </source>
</evidence>
<proteinExistence type="predicted"/>
<sequence length="32" mass="3720">EILNAVCLKNGLNNLYHALKQLSEVIFIRQHQ</sequence>